<accession>S7VPG3</accession>
<keyword evidence="2" id="KW-0479">Metal-binding</keyword>
<feature type="binding site" evidence="2">
    <location>
        <position position="342"/>
    </location>
    <ligand>
        <name>Zn(2+)</name>
        <dbReference type="ChEBI" id="CHEBI:29105"/>
        <note>catalytic</note>
    </ligand>
</feature>
<dbReference type="InterPro" id="IPR014782">
    <property type="entry name" value="Peptidase_M1_dom"/>
</dbReference>
<dbReference type="EMBL" id="ATMR01000128">
    <property type="protein sequence ID" value="EPR72140.1"/>
    <property type="molecule type" value="Genomic_DNA"/>
</dbReference>
<dbReference type="RefSeq" id="WP_020896813.1">
    <property type="nucleotide sequence ID" value="NZ_ATMR01000128.1"/>
</dbReference>
<dbReference type="SUPFAM" id="SSF63737">
    <property type="entry name" value="Leukotriene A4 hydrolase N-terminal domain"/>
    <property type="match status" value="1"/>
</dbReference>
<dbReference type="Pfam" id="PF01433">
    <property type="entry name" value="Peptidase_M1"/>
    <property type="match status" value="1"/>
</dbReference>
<keyword evidence="5" id="KW-1185">Reference proteome</keyword>
<sequence length="546" mass="63585">MKNFLLAFSAILLISTGHSQGLLQGKEKFTHQDTLRGSITPERAWWDLTYYHLDIEVKPELKFISGKNTIYYKVVSEPNEFMQIDLQQPMEITKAIQDGKELEVQVEGNANFILIPTKQNIGYIKSIEIHYNGYPREAKRAPWDGGFSWKKDQNGKHFIATSCQGLGASVWWPNKDHMYDEVDSMLISVTNPKGLTNVSNGRLRKLVENNNNTVTSHWFVSNPINNYGVNVNIGDYTNFSEVFKGEKGDLDMNYYVLKENLEIAKDHFKDAPKMMKAFEHWFGPYPFYEDSFKLVEVPYLGMEHQSSVTYGNQYKQGYLGRDLSGTGWGLKFDFIIIHEAGHEWFANNITNKDIADMWIHEGFTSYSENLFLDYYYGKEASADYVIGTRANIQNDKPLIGAYNVNNEGSSDMYYKGANMLHTLRQLIEDDEKWRQILRGLNSEFYHQTVTTKQIEDYLSEHSGIDLTEFFNQYLRTTKIPTLEYEIKKRELKYRWTDIVEGFDMPIQVNIDGKSEWLFPKAEWQTKKISSKDFKIDRDFYILSKEI</sequence>
<dbReference type="eggNOG" id="COG0308">
    <property type="taxonomic scope" value="Bacteria"/>
</dbReference>
<dbReference type="GO" id="GO:0008270">
    <property type="term" value="F:zinc ion binding"/>
    <property type="evidence" value="ECO:0007669"/>
    <property type="project" value="InterPro"/>
</dbReference>
<protein>
    <submittedName>
        <fullName evidence="4">Peptidase M1 family protein</fullName>
    </submittedName>
</protein>
<comment type="caution">
    <text evidence="4">The sequence shown here is derived from an EMBL/GenBank/DDBJ whole genome shotgun (WGS) entry which is preliminary data.</text>
</comment>
<dbReference type="STRING" id="641526.ADIWIN_2979"/>
<comment type="cofactor">
    <cofactor evidence="2">
        <name>Zn(2+)</name>
        <dbReference type="ChEBI" id="CHEBI:29105"/>
    </cofactor>
    <text evidence="2">Binds 1 zinc ion per subunit.</text>
</comment>
<feature type="binding site" evidence="2">
    <location>
        <position position="338"/>
    </location>
    <ligand>
        <name>Zn(2+)</name>
        <dbReference type="ChEBI" id="CHEBI:29105"/>
        <note>catalytic</note>
    </ligand>
</feature>
<evidence type="ECO:0000256" key="1">
    <source>
        <dbReference type="PIRSR" id="PIRSR634015-1"/>
    </source>
</evidence>
<gene>
    <name evidence="4" type="ORF">ADIWIN_2979</name>
</gene>
<feature type="domain" description="Peptidase M1 membrane alanine aminopeptidase" evidence="3">
    <location>
        <begin position="271"/>
        <end position="473"/>
    </location>
</feature>
<feature type="active site" description="Proton donor" evidence="1">
    <location>
        <position position="413"/>
    </location>
</feature>
<dbReference type="PATRIC" id="fig|641526.4.peg.2958"/>
<dbReference type="PANTHER" id="PTHR45726:SF3">
    <property type="entry name" value="LEUKOTRIENE A-4 HYDROLASE"/>
    <property type="match status" value="1"/>
</dbReference>
<feature type="active site" description="Proton acceptor" evidence="1">
    <location>
        <position position="339"/>
    </location>
</feature>
<evidence type="ECO:0000313" key="5">
    <source>
        <dbReference type="Proteomes" id="UP000014962"/>
    </source>
</evidence>
<dbReference type="CDD" id="cd09603">
    <property type="entry name" value="M1_APN_like"/>
    <property type="match status" value="1"/>
</dbReference>
<dbReference type="InterPro" id="IPR034015">
    <property type="entry name" value="M1_LTA4H"/>
</dbReference>
<feature type="binding site" evidence="2">
    <location>
        <position position="361"/>
    </location>
    <ligand>
        <name>Zn(2+)</name>
        <dbReference type="ChEBI" id="CHEBI:29105"/>
        <note>catalytic</note>
    </ligand>
</feature>
<evidence type="ECO:0000256" key="2">
    <source>
        <dbReference type="PIRSR" id="PIRSR634015-3"/>
    </source>
</evidence>
<proteinExistence type="predicted"/>
<name>S7VPG3_9FLAO</name>
<dbReference type="PANTHER" id="PTHR45726">
    <property type="entry name" value="LEUKOTRIENE A-4 HYDROLASE"/>
    <property type="match status" value="1"/>
</dbReference>
<dbReference type="InterPro" id="IPR027268">
    <property type="entry name" value="Peptidase_M4/M1_CTD_sf"/>
</dbReference>
<dbReference type="SUPFAM" id="SSF55486">
    <property type="entry name" value="Metalloproteases ('zincins'), catalytic domain"/>
    <property type="match status" value="1"/>
</dbReference>
<dbReference type="Proteomes" id="UP000014962">
    <property type="component" value="Unassembled WGS sequence"/>
</dbReference>
<evidence type="ECO:0000313" key="4">
    <source>
        <dbReference type="EMBL" id="EPR72140.1"/>
    </source>
</evidence>
<organism evidence="4 5">
    <name type="scientific">Winogradskyella psychrotolerans RS-3</name>
    <dbReference type="NCBI Taxonomy" id="641526"/>
    <lineage>
        <taxon>Bacteria</taxon>
        <taxon>Pseudomonadati</taxon>
        <taxon>Bacteroidota</taxon>
        <taxon>Flavobacteriia</taxon>
        <taxon>Flavobacteriales</taxon>
        <taxon>Flavobacteriaceae</taxon>
        <taxon>Winogradskyella</taxon>
    </lineage>
</organism>
<dbReference type="OrthoDB" id="100605at2"/>
<dbReference type="InterPro" id="IPR042097">
    <property type="entry name" value="Aminopeptidase_N-like_N_sf"/>
</dbReference>
<reference evidence="4 5" key="1">
    <citation type="journal article" date="2013" name="Genome Announc.">
        <title>Draft Genome Sequence of Winogradskyella psychrotolerans RS-3T, Isolated from the Marine Transect of Kongsfjorden, Ny-Alesund, Svalbard, Arctic Ocean.</title>
        <authorList>
            <person name="Kumar Pinnaka A."/>
            <person name="Ara S."/>
            <person name="Singh A."/>
            <person name="Shivaji S."/>
        </authorList>
    </citation>
    <scope>NUCLEOTIDE SEQUENCE [LARGE SCALE GENOMIC DNA]</scope>
    <source>
        <strain evidence="4 5">RS-3</strain>
    </source>
</reference>
<dbReference type="Gene3D" id="2.60.40.1730">
    <property type="entry name" value="tricorn interacting facor f3 domain"/>
    <property type="match status" value="1"/>
</dbReference>
<keyword evidence="2" id="KW-0862">Zinc</keyword>
<dbReference type="AlphaFoldDB" id="S7VPG3"/>
<dbReference type="GO" id="GO:0008237">
    <property type="term" value="F:metallopeptidase activity"/>
    <property type="evidence" value="ECO:0007669"/>
    <property type="project" value="InterPro"/>
</dbReference>
<evidence type="ECO:0000259" key="3">
    <source>
        <dbReference type="Pfam" id="PF01433"/>
    </source>
</evidence>
<dbReference type="Gene3D" id="1.10.390.10">
    <property type="entry name" value="Neutral Protease Domain 2"/>
    <property type="match status" value="1"/>
</dbReference>